<name>A0AAX6P8B7_HETGA</name>
<evidence type="ECO:0000256" key="2">
    <source>
        <dbReference type="ARBA" id="ARBA00022614"/>
    </source>
</evidence>
<dbReference type="RefSeq" id="XP_004845961.1">
    <property type="nucleotide sequence ID" value="XM_004845904.2"/>
</dbReference>
<dbReference type="GO" id="GO:0045596">
    <property type="term" value="P:negative regulation of cell differentiation"/>
    <property type="evidence" value="ECO:0007669"/>
    <property type="project" value="InterPro"/>
</dbReference>
<keyword evidence="3" id="KW-0677">Repeat</keyword>
<dbReference type="PANTHER" id="PTHR14224:SF19">
    <property type="entry name" value="PRAME FAMILY MEMBER 11-RELATED"/>
    <property type="match status" value="1"/>
</dbReference>
<dbReference type="InterPro" id="IPR026271">
    <property type="entry name" value="PRAME"/>
</dbReference>
<keyword evidence="2" id="KW-0433">Leucine-rich repeat</keyword>
<dbReference type="AlphaFoldDB" id="A0AAX6P8B7"/>
<dbReference type="PANTHER" id="PTHR14224">
    <property type="entry name" value="SIMILAR TO PREFERENTIALLY EXPRESSED ANTIGEN IN MELANOMA-LIKE 3"/>
    <property type="match status" value="1"/>
</dbReference>
<dbReference type="InterPro" id="IPR050694">
    <property type="entry name" value="LRRC14/PRAME"/>
</dbReference>
<dbReference type="PIRSF" id="PIRSF038286">
    <property type="entry name" value="PRAME"/>
    <property type="match status" value="1"/>
</dbReference>
<dbReference type="SUPFAM" id="SSF52047">
    <property type="entry name" value="RNI-like"/>
    <property type="match status" value="1"/>
</dbReference>
<evidence type="ECO:0000313" key="6">
    <source>
        <dbReference type="RefSeq" id="XP_021114635.1"/>
    </source>
</evidence>
<dbReference type="InterPro" id="IPR032675">
    <property type="entry name" value="LRR_dom_sf"/>
</dbReference>
<dbReference type="KEGG" id="hgl:101722521"/>
<evidence type="ECO:0000313" key="5">
    <source>
        <dbReference type="RefSeq" id="XP_004845961.1"/>
    </source>
</evidence>
<dbReference type="GO" id="GO:0043066">
    <property type="term" value="P:negative regulation of apoptotic process"/>
    <property type="evidence" value="ECO:0007669"/>
    <property type="project" value="InterPro"/>
</dbReference>
<sequence>METQRAPTVEELLGQRLLRNVAPNMLDDLPLLISPELFKEAFTGGHVEVLKAMVQAWPFPCLPLGALMKMRRLETSHTELGEENLQPFKAVLAGLDALLALKDPSRWQLKVLDLRDVHGDFWSRGPGAVTDTLEAEAGEKKAGEAEPGMEAQPALRVLAHLCLEAPGASGVQGDGSQGCLLEWAGKRTAAVHLCCEKVTIESSNARTVLRLLCAVQLDSVRELVVHSSWNRDGTREFFRELTKMTNLQTFHFSSLSPRRFPSHSKNKRYSRLYATHLAQLQGLREFHVDDVFFLRGRLHKILRSATPLESLSLSSSPLREGDLLHLTFNPTMSQLKHLLLRKFSMKLFSREVLPLLLEQAAGTLETLALEHCELTNAKLLAILPALSLCSRLQTFSCYGNHISLGVLQKLLRVTLGLSQITQGLYPAPRESYEAKCVSQFVCPEQFPWVRERLTPLLKDIRPSLRVRICTYSCDSCTMCQFYSLEPTGSWEITQECRYGTRLQCQNCVHPELGTCNQS</sequence>
<evidence type="ECO:0000256" key="1">
    <source>
        <dbReference type="ARBA" id="ARBA00009608"/>
    </source>
</evidence>
<evidence type="ECO:0000256" key="3">
    <source>
        <dbReference type="ARBA" id="ARBA00022737"/>
    </source>
</evidence>
<keyword evidence="4" id="KW-1185">Reference proteome</keyword>
<dbReference type="GO" id="GO:0045892">
    <property type="term" value="P:negative regulation of DNA-templated transcription"/>
    <property type="evidence" value="ECO:0007669"/>
    <property type="project" value="InterPro"/>
</dbReference>
<dbReference type="Proteomes" id="UP000694906">
    <property type="component" value="Unplaced"/>
</dbReference>
<protein>
    <submittedName>
        <fullName evidence="5 6">PRAME family member 12</fullName>
    </submittedName>
</protein>
<dbReference type="GO" id="GO:0005737">
    <property type="term" value="C:cytoplasm"/>
    <property type="evidence" value="ECO:0007669"/>
    <property type="project" value="TreeGrafter"/>
</dbReference>
<accession>A0AAX6P8B7</accession>
<organism evidence="4 5">
    <name type="scientific">Heterocephalus glaber</name>
    <name type="common">Naked mole rat</name>
    <dbReference type="NCBI Taxonomy" id="10181"/>
    <lineage>
        <taxon>Eukaryota</taxon>
        <taxon>Metazoa</taxon>
        <taxon>Chordata</taxon>
        <taxon>Craniata</taxon>
        <taxon>Vertebrata</taxon>
        <taxon>Euteleostomi</taxon>
        <taxon>Mammalia</taxon>
        <taxon>Eutheria</taxon>
        <taxon>Euarchontoglires</taxon>
        <taxon>Glires</taxon>
        <taxon>Rodentia</taxon>
        <taxon>Hystricomorpha</taxon>
        <taxon>Bathyergidae</taxon>
        <taxon>Heterocephalus</taxon>
    </lineage>
</organism>
<evidence type="ECO:0000313" key="4">
    <source>
        <dbReference type="Proteomes" id="UP000694906"/>
    </source>
</evidence>
<comment type="similarity">
    <text evidence="1">Belongs to the PRAME family.</text>
</comment>
<dbReference type="GeneID" id="101722521"/>
<gene>
    <name evidence="5 6" type="primary">LOC101722521</name>
</gene>
<reference evidence="5 6" key="1">
    <citation type="submission" date="2025-04" db="UniProtKB">
        <authorList>
            <consortium name="RefSeq"/>
        </authorList>
    </citation>
    <scope>IDENTIFICATION</scope>
</reference>
<dbReference type="RefSeq" id="XP_021114635.1">
    <property type="nucleotide sequence ID" value="XM_021258976.1"/>
</dbReference>
<dbReference type="GO" id="GO:0008284">
    <property type="term" value="P:positive regulation of cell population proliferation"/>
    <property type="evidence" value="ECO:0007669"/>
    <property type="project" value="InterPro"/>
</dbReference>
<dbReference type="Gene3D" id="3.80.10.10">
    <property type="entry name" value="Ribonuclease Inhibitor"/>
    <property type="match status" value="1"/>
</dbReference>
<proteinExistence type="inferred from homology"/>